<evidence type="ECO:0000313" key="1">
    <source>
        <dbReference type="EMBL" id="CAD8103720.1"/>
    </source>
</evidence>
<dbReference type="OrthoDB" id="312976at2759"/>
<protein>
    <recommendedName>
        <fullName evidence="3">MORN repeat protein</fullName>
    </recommendedName>
</protein>
<reference evidence="1" key="1">
    <citation type="submission" date="2021-01" db="EMBL/GenBank/DDBJ databases">
        <authorList>
            <consortium name="Genoscope - CEA"/>
            <person name="William W."/>
        </authorList>
    </citation>
    <scope>NUCLEOTIDE SEQUENCE</scope>
</reference>
<dbReference type="PANTHER" id="PTHR33706">
    <property type="entry name" value="MORN VARIANT REPEAT PROTEIN"/>
    <property type="match status" value="1"/>
</dbReference>
<proteinExistence type="predicted"/>
<evidence type="ECO:0008006" key="3">
    <source>
        <dbReference type="Google" id="ProtNLM"/>
    </source>
</evidence>
<dbReference type="Proteomes" id="UP000692954">
    <property type="component" value="Unassembled WGS sequence"/>
</dbReference>
<name>A0A8S1PKI2_9CILI</name>
<gene>
    <name evidence="1" type="ORF">PSON_ATCC_30995.1.T0800237</name>
</gene>
<organism evidence="1 2">
    <name type="scientific">Paramecium sonneborni</name>
    <dbReference type="NCBI Taxonomy" id="65129"/>
    <lineage>
        <taxon>Eukaryota</taxon>
        <taxon>Sar</taxon>
        <taxon>Alveolata</taxon>
        <taxon>Ciliophora</taxon>
        <taxon>Intramacronucleata</taxon>
        <taxon>Oligohymenophorea</taxon>
        <taxon>Peniculida</taxon>
        <taxon>Parameciidae</taxon>
        <taxon>Paramecium</taxon>
    </lineage>
</organism>
<dbReference type="EMBL" id="CAJJDN010000080">
    <property type="protein sequence ID" value="CAD8103720.1"/>
    <property type="molecule type" value="Genomic_DNA"/>
</dbReference>
<accession>A0A8S1PKI2</accession>
<comment type="caution">
    <text evidence="1">The sequence shown here is derived from an EMBL/GenBank/DDBJ whole genome shotgun (WGS) entry which is preliminary data.</text>
</comment>
<dbReference type="AlphaFoldDB" id="A0A8S1PKI2"/>
<evidence type="ECO:0000313" key="2">
    <source>
        <dbReference type="Proteomes" id="UP000692954"/>
    </source>
</evidence>
<dbReference type="PANTHER" id="PTHR33706:SF1">
    <property type="entry name" value="TPR REPEAT PROTEIN"/>
    <property type="match status" value="1"/>
</dbReference>
<keyword evidence="2" id="KW-1185">Reference proteome</keyword>
<sequence length="173" mass="19992">MVNIKMATKLVDGILFGIQECMCRIIYKIVYSNTWCCYDGREITHGASKKIGGGCYDDQGDGIKIRKWIDLDDEFDKLKSIIYSGEYKNGKKVGIWEILYFDDYKKNPQLFGGGSYDENGNGFKIGKWIDWIEFGKNYEGFITYHGNYKNGKKVGTWNVFNEFGLVDIIQYQN</sequence>